<evidence type="ECO:0000313" key="2">
    <source>
        <dbReference type="Proteomes" id="UP000774326"/>
    </source>
</evidence>
<name>A0A9P8TQE5_WICPI</name>
<reference evidence="1" key="1">
    <citation type="journal article" date="2021" name="Open Biol.">
        <title>Shared evolutionary footprints suggest mitochondrial oxidative damage underlies multiple complex I losses in fungi.</title>
        <authorList>
            <person name="Schikora-Tamarit M.A."/>
            <person name="Marcet-Houben M."/>
            <person name="Nosek J."/>
            <person name="Gabaldon T."/>
        </authorList>
    </citation>
    <scope>NUCLEOTIDE SEQUENCE</scope>
    <source>
        <strain evidence="1">CBS2887</strain>
    </source>
</reference>
<dbReference type="Proteomes" id="UP000774326">
    <property type="component" value="Unassembled WGS sequence"/>
</dbReference>
<organism evidence="1 2">
    <name type="scientific">Wickerhamomyces pijperi</name>
    <name type="common">Yeast</name>
    <name type="synonym">Pichia pijperi</name>
    <dbReference type="NCBI Taxonomy" id="599730"/>
    <lineage>
        <taxon>Eukaryota</taxon>
        <taxon>Fungi</taxon>
        <taxon>Dikarya</taxon>
        <taxon>Ascomycota</taxon>
        <taxon>Saccharomycotina</taxon>
        <taxon>Saccharomycetes</taxon>
        <taxon>Phaffomycetales</taxon>
        <taxon>Wickerhamomycetaceae</taxon>
        <taxon>Wickerhamomyces</taxon>
    </lineage>
</organism>
<evidence type="ECO:0000313" key="1">
    <source>
        <dbReference type="EMBL" id="KAH3687184.1"/>
    </source>
</evidence>
<sequence>MGAYTWFSDIGTLSPDYEIGSTLIPSGPCFFVIGDEFKLLQQFIVDSLRNLGVRFVIWMGDDKGTDVRSGGWDLTRGTLGDQVKVVIKSGVLTLRSQLDVELFFEMSLNPWNQPNKSVTTVDDLIKRQFSGLEFVEVSILSTGTSLSKILVVGDVSKVLINRIVSGLGDFSNLAQIFQPSMFVPFSKRLDVSFVRGSIVNGHGNDVPSDILISKEPFEDRSSRELLTVVWTFWGGFDHESTIFWMEIDVIFQNGVKVDTTFVQFFQDVILVNSDLSGLLGVFKLDNGVFNFVTPKIFVILSMETGTHHLKKLGNPVLTDMFVVFSGFFPWQRCA</sequence>
<proteinExistence type="predicted"/>
<keyword evidence="2" id="KW-1185">Reference proteome</keyword>
<gene>
    <name evidence="1" type="ORF">WICPIJ_001843</name>
</gene>
<accession>A0A9P8TQE5</accession>
<comment type="caution">
    <text evidence="1">The sequence shown here is derived from an EMBL/GenBank/DDBJ whole genome shotgun (WGS) entry which is preliminary data.</text>
</comment>
<dbReference type="AlphaFoldDB" id="A0A9P8TQE5"/>
<reference evidence="1" key="2">
    <citation type="submission" date="2021-01" db="EMBL/GenBank/DDBJ databases">
        <authorList>
            <person name="Schikora-Tamarit M.A."/>
        </authorList>
    </citation>
    <scope>NUCLEOTIDE SEQUENCE</scope>
    <source>
        <strain evidence="1">CBS2887</strain>
    </source>
</reference>
<dbReference type="EMBL" id="JAEUBG010000947">
    <property type="protein sequence ID" value="KAH3687184.1"/>
    <property type="molecule type" value="Genomic_DNA"/>
</dbReference>
<protein>
    <submittedName>
        <fullName evidence="1">Uncharacterized protein</fullName>
    </submittedName>
</protein>